<evidence type="ECO:0000256" key="9">
    <source>
        <dbReference type="ARBA" id="ARBA00022777"/>
    </source>
</evidence>
<keyword evidence="10 13" id="KW-0067">ATP-binding</keyword>
<gene>
    <name evidence="13" type="primary">lpxK</name>
    <name evidence="15" type="ORF">A2008_05320</name>
</gene>
<keyword evidence="14" id="KW-0472">Membrane</keyword>
<dbReference type="Proteomes" id="UP000178735">
    <property type="component" value="Unassembled WGS sequence"/>
</dbReference>
<keyword evidence="11 13" id="KW-0443">Lipid metabolism</keyword>
<keyword evidence="8 13" id="KW-0547">Nucleotide-binding</keyword>
<dbReference type="Pfam" id="PF02606">
    <property type="entry name" value="LpxK"/>
    <property type="match status" value="2"/>
</dbReference>
<comment type="catalytic activity">
    <reaction evidence="13">
        <text>a lipid A disaccharide + ATP = a lipid IVA + ADP + H(+)</text>
        <dbReference type="Rhea" id="RHEA:67840"/>
        <dbReference type="ChEBI" id="CHEBI:15378"/>
        <dbReference type="ChEBI" id="CHEBI:30616"/>
        <dbReference type="ChEBI" id="CHEBI:176343"/>
        <dbReference type="ChEBI" id="CHEBI:176425"/>
        <dbReference type="ChEBI" id="CHEBI:456216"/>
        <dbReference type="EC" id="2.7.1.130"/>
    </reaction>
</comment>
<evidence type="ECO:0000256" key="5">
    <source>
        <dbReference type="ARBA" id="ARBA00022516"/>
    </source>
</evidence>
<name>A0A1F7WP56_9BACT</name>
<dbReference type="GO" id="GO:0005524">
    <property type="term" value="F:ATP binding"/>
    <property type="evidence" value="ECO:0007669"/>
    <property type="project" value="UniProtKB-UniRule"/>
</dbReference>
<comment type="caution">
    <text evidence="15">The sequence shown here is derived from an EMBL/GenBank/DDBJ whole genome shotgun (WGS) entry which is preliminary data.</text>
</comment>
<evidence type="ECO:0000256" key="4">
    <source>
        <dbReference type="ARBA" id="ARBA00016436"/>
    </source>
</evidence>
<evidence type="ECO:0000313" key="15">
    <source>
        <dbReference type="EMBL" id="OGM04634.1"/>
    </source>
</evidence>
<dbReference type="STRING" id="1817813.A2008_05320"/>
<comment type="caution">
    <text evidence="13">Lacks conserved residue(s) required for the propagation of feature annotation.</text>
</comment>
<evidence type="ECO:0000256" key="10">
    <source>
        <dbReference type="ARBA" id="ARBA00022840"/>
    </source>
</evidence>
<dbReference type="HAMAP" id="MF_00409">
    <property type="entry name" value="LpxK"/>
    <property type="match status" value="1"/>
</dbReference>
<evidence type="ECO:0000256" key="2">
    <source>
        <dbReference type="ARBA" id="ARBA00004870"/>
    </source>
</evidence>
<evidence type="ECO:0000256" key="11">
    <source>
        <dbReference type="ARBA" id="ARBA00023098"/>
    </source>
</evidence>
<accession>A0A1F7WP56</accession>
<dbReference type="PANTHER" id="PTHR42724:SF1">
    <property type="entry name" value="TETRAACYLDISACCHARIDE 4'-KINASE, MITOCHONDRIAL-RELATED"/>
    <property type="match status" value="1"/>
</dbReference>
<organism evidence="15 16">
    <name type="scientific">Candidatus Wallbacteria bacterium GWC2_49_35</name>
    <dbReference type="NCBI Taxonomy" id="1817813"/>
    <lineage>
        <taxon>Bacteria</taxon>
        <taxon>Candidatus Walliibacteriota</taxon>
    </lineage>
</organism>
<dbReference type="UniPathway" id="UPA00359">
    <property type="reaction ID" value="UER00482"/>
</dbReference>
<reference evidence="15 16" key="1">
    <citation type="journal article" date="2016" name="Nat. Commun.">
        <title>Thousands of microbial genomes shed light on interconnected biogeochemical processes in an aquifer system.</title>
        <authorList>
            <person name="Anantharaman K."/>
            <person name="Brown C.T."/>
            <person name="Hug L.A."/>
            <person name="Sharon I."/>
            <person name="Castelle C.J."/>
            <person name="Probst A.J."/>
            <person name="Thomas B.C."/>
            <person name="Singh A."/>
            <person name="Wilkins M.J."/>
            <person name="Karaoz U."/>
            <person name="Brodie E.L."/>
            <person name="Williams K.H."/>
            <person name="Hubbard S.S."/>
            <person name="Banfield J.F."/>
        </authorList>
    </citation>
    <scope>NUCLEOTIDE SEQUENCE [LARGE SCALE GENOMIC DNA]</scope>
</reference>
<dbReference type="InterPro" id="IPR003758">
    <property type="entry name" value="LpxK"/>
</dbReference>
<dbReference type="GO" id="GO:0009029">
    <property type="term" value="F:lipid-A 4'-kinase activity"/>
    <property type="evidence" value="ECO:0007669"/>
    <property type="project" value="UniProtKB-UniRule"/>
</dbReference>
<evidence type="ECO:0000256" key="3">
    <source>
        <dbReference type="ARBA" id="ARBA00012071"/>
    </source>
</evidence>
<comment type="pathway">
    <text evidence="2 13">Glycolipid biosynthesis; lipid IV(A) biosynthesis; lipid IV(A) from (3R)-3-hydroxytetradecanoyl-[acyl-carrier-protein] and UDP-N-acetyl-alpha-D-glucosamine: step 6/6.</text>
</comment>
<keyword evidence="7 13" id="KW-0808">Transferase</keyword>
<dbReference type="EMBL" id="MGFH01000139">
    <property type="protein sequence ID" value="OGM04634.1"/>
    <property type="molecule type" value="Genomic_DNA"/>
</dbReference>
<evidence type="ECO:0000256" key="6">
    <source>
        <dbReference type="ARBA" id="ARBA00022556"/>
    </source>
</evidence>
<evidence type="ECO:0000256" key="14">
    <source>
        <dbReference type="SAM" id="Phobius"/>
    </source>
</evidence>
<dbReference type="AlphaFoldDB" id="A0A1F7WP56"/>
<dbReference type="PANTHER" id="PTHR42724">
    <property type="entry name" value="TETRAACYLDISACCHARIDE 4'-KINASE"/>
    <property type="match status" value="1"/>
</dbReference>
<evidence type="ECO:0000256" key="8">
    <source>
        <dbReference type="ARBA" id="ARBA00022741"/>
    </source>
</evidence>
<sequence length="422" mass="45827">MLKELLAKTIFKIQGKKRSGAPLALMEAVIWPALVVSGFIYYSLNLLKWALYRYGALAPYRSELFTVSAGNIKVGGTGKSPLIIKLAAALVNSGVGAAVINRGYLGPIKGLNVISDGTKLLKSIDESSDEAYMEALALIGGKDNAARYENNRGVIEASGRLAAFGENKITAEKGVPVLTSKHRVDSVKYLENTGFNGVCLLDDAFQYYRLIKNINIVVVDHKDPFSNGLTFPAGALRDRIARLGEADIIIISRCPSESRAADSRASVIESVCRRNGFKGNIYRSGIELTGLYSAGDDQKIDFSELAGSRAFLVAAIADNASLFASAVKKARENGFEIFCEGFLDHSSYDEAAQRGIAAKMSSLGAGSLITTFKDVVKLRRDIFGGRKVYSLLFELWIEGEEKLLKEIKDGYDKFISDKGRVS</sequence>
<comment type="similarity">
    <text evidence="13">Belongs to the LpxK family.</text>
</comment>
<evidence type="ECO:0000256" key="12">
    <source>
        <dbReference type="ARBA" id="ARBA00029757"/>
    </source>
</evidence>
<dbReference type="GO" id="GO:0009244">
    <property type="term" value="P:lipopolysaccharide core region biosynthetic process"/>
    <property type="evidence" value="ECO:0007669"/>
    <property type="project" value="TreeGrafter"/>
</dbReference>
<dbReference type="EC" id="2.7.1.130" evidence="3 13"/>
<keyword evidence="6 13" id="KW-0441">Lipid A biosynthesis</keyword>
<protein>
    <recommendedName>
        <fullName evidence="4 13">Tetraacyldisaccharide 4'-kinase</fullName>
        <ecNumber evidence="3 13">2.7.1.130</ecNumber>
    </recommendedName>
    <alternativeName>
        <fullName evidence="12 13">Lipid A 4'-kinase</fullName>
    </alternativeName>
</protein>
<dbReference type="GO" id="GO:0005886">
    <property type="term" value="C:plasma membrane"/>
    <property type="evidence" value="ECO:0007669"/>
    <property type="project" value="TreeGrafter"/>
</dbReference>
<proteinExistence type="inferred from homology"/>
<dbReference type="GO" id="GO:0009245">
    <property type="term" value="P:lipid A biosynthetic process"/>
    <property type="evidence" value="ECO:0007669"/>
    <property type="project" value="UniProtKB-UniRule"/>
</dbReference>
<keyword evidence="5 13" id="KW-0444">Lipid biosynthesis</keyword>
<evidence type="ECO:0000256" key="7">
    <source>
        <dbReference type="ARBA" id="ARBA00022679"/>
    </source>
</evidence>
<keyword evidence="9 13" id="KW-0418">Kinase</keyword>
<evidence type="ECO:0000256" key="13">
    <source>
        <dbReference type="HAMAP-Rule" id="MF_00409"/>
    </source>
</evidence>
<keyword evidence="14" id="KW-0812">Transmembrane</keyword>
<evidence type="ECO:0000313" key="16">
    <source>
        <dbReference type="Proteomes" id="UP000178735"/>
    </source>
</evidence>
<feature type="transmembrane region" description="Helical" evidence="14">
    <location>
        <begin position="21"/>
        <end position="44"/>
    </location>
</feature>
<evidence type="ECO:0000256" key="1">
    <source>
        <dbReference type="ARBA" id="ARBA00002274"/>
    </source>
</evidence>
<comment type="function">
    <text evidence="1 13">Transfers the gamma-phosphate of ATP to the 4'-position of a tetraacyldisaccharide 1-phosphate intermediate (termed DS-1-P) to form tetraacyldisaccharide 1,4'-bis-phosphate (lipid IVA).</text>
</comment>
<keyword evidence="14" id="KW-1133">Transmembrane helix</keyword>